<name>A0A5Q0L6U6_9ACTN</name>
<dbReference type="KEGG" id="sfy:GFH48_02865"/>
<evidence type="ECO:0000313" key="2">
    <source>
        <dbReference type="EMBL" id="QFZ72339.1"/>
    </source>
</evidence>
<dbReference type="InterPro" id="IPR036736">
    <property type="entry name" value="ACP-like_sf"/>
</dbReference>
<proteinExistence type="predicted"/>
<keyword evidence="3" id="KW-1185">Reference proteome</keyword>
<evidence type="ECO:0000259" key="1">
    <source>
        <dbReference type="Pfam" id="PF00550"/>
    </source>
</evidence>
<dbReference type="AlphaFoldDB" id="A0A5Q0L6U6"/>
<organism evidence="2 3">
    <name type="scientific">Streptomyces fagopyri</name>
    <dbReference type="NCBI Taxonomy" id="2662397"/>
    <lineage>
        <taxon>Bacteria</taxon>
        <taxon>Bacillati</taxon>
        <taxon>Actinomycetota</taxon>
        <taxon>Actinomycetes</taxon>
        <taxon>Kitasatosporales</taxon>
        <taxon>Streptomycetaceae</taxon>
        <taxon>Streptomyces</taxon>
    </lineage>
</organism>
<sequence length="90" mass="9948">MDPTLATVTQIVRRVLPEERAAELSSPDSELHTLRLGSLELVSLLVALEDTFSVRFPADAMHRDTFESVRTITEALRATLRTEGPDAGTR</sequence>
<dbReference type="Gene3D" id="1.10.1200.10">
    <property type="entry name" value="ACP-like"/>
    <property type="match status" value="1"/>
</dbReference>
<protein>
    <submittedName>
        <fullName evidence="2">Acyl carrier protein</fullName>
    </submittedName>
</protein>
<dbReference type="InterPro" id="IPR009081">
    <property type="entry name" value="PP-bd_ACP"/>
</dbReference>
<feature type="domain" description="Carrier" evidence="1">
    <location>
        <begin position="7"/>
        <end position="75"/>
    </location>
</feature>
<dbReference type="Proteomes" id="UP000326179">
    <property type="component" value="Chromosome"/>
</dbReference>
<dbReference type="SUPFAM" id="SSF47336">
    <property type="entry name" value="ACP-like"/>
    <property type="match status" value="1"/>
</dbReference>
<dbReference type="EMBL" id="CP045643">
    <property type="protein sequence ID" value="QFZ72339.1"/>
    <property type="molecule type" value="Genomic_DNA"/>
</dbReference>
<dbReference type="Pfam" id="PF00550">
    <property type="entry name" value="PP-binding"/>
    <property type="match status" value="1"/>
</dbReference>
<accession>A0A5Q0L6U6</accession>
<reference evidence="2 3" key="1">
    <citation type="submission" date="2019-10" db="EMBL/GenBank/DDBJ databases">
        <title>A novel species.</title>
        <authorList>
            <person name="Gao J."/>
        </authorList>
    </citation>
    <scope>NUCLEOTIDE SEQUENCE [LARGE SCALE GENOMIC DNA]</scope>
    <source>
        <strain evidence="2 3">QMT-28</strain>
    </source>
</reference>
<evidence type="ECO:0000313" key="3">
    <source>
        <dbReference type="Proteomes" id="UP000326179"/>
    </source>
</evidence>
<gene>
    <name evidence="2" type="ORF">GFH48_02865</name>
</gene>
<dbReference type="RefSeq" id="WP_153286709.1">
    <property type="nucleotide sequence ID" value="NZ_CP045643.1"/>
</dbReference>